<keyword evidence="4" id="KW-0804">Transcription</keyword>
<dbReference type="SUPFAM" id="SSF53850">
    <property type="entry name" value="Periplasmic binding protein-like II"/>
    <property type="match status" value="1"/>
</dbReference>
<dbReference type="InterPro" id="IPR036388">
    <property type="entry name" value="WH-like_DNA-bd_sf"/>
</dbReference>
<keyword evidence="7" id="KW-1185">Reference proteome</keyword>
<dbReference type="GO" id="GO:0032993">
    <property type="term" value="C:protein-DNA complex"/>
    <property type="evidence" value="ECO:0007669"/>
    <property type="project" value="TreeGrafter"/>
</dbReference>
<dbReference type="PANTHER" id="PTHR30346:SF17">
    <property type="entry name" value="LYSR FAMILY TRANSCRIPTIONAL REGULATOR"/>
    <property type="match status" value="1"/>
</dbReference>
<dbReference type="GO" id="GO:0003677">
    <property type="term" value="F:DNA binding"/>
    <property type="evidence" value="ECO:0007669"/>
    <property type="project" value="UniProtKB-KW"/>
</dbReference>
<dbReference type="AlphaFoldDB" id="A0A840QHV1"/>
<reference evidence="6 7" key="1">
    <citation type="submission" date="2020-08" db="EMBL/GenBank/DDBJ databases">
        <title>Sequencing the genomes of 1000 actinobacteria strains.</title>
        <authorList>
            <person name="Klenk H.-P."/>
        </authorList>
    </citation>
    <scope>NUCLEOTIDE SEQUENCE [LARGE SCALE GENOMIC DNA]</scope>
    <source>
        <strain evidence="6 7">DSM 45584</strain>
    </source>
</reference>
<dbReference type="InterPro" id="IPR036390">
    <property type="entry name" value="WH_DNA-bd_sf"/>
</dbReference>
<dbReference type="PRINTS" id="PR00039">
    <property type="entry name" value="HTHLYSR"/>
</dbReference>
<dbReference type="PANTHER" id="PTHR30346">
    <property type="entry name" value="TRANSCRIPTIONAL DUAL REGULATOR HCAR-RELATED"/>
    <property type="match status" value="1"/>
</dbReference>
<sequence length="314" mass="34076">MELRHLRYFVAVAETRHFGRAATRLNMAQPPLSQAIRQLEAELGAELFARTTRQVQLTSAGAAFYEDALRILKSIEDAARRAKRLADGCHGVLRLGLTGSASYRQLPRLAHIVKRDLPGVELEIHPDMLTPAQEKSLLGNGIDVGMLRPPTREDGIVHRTIAREPLVLVLPANHPLAGETEVGMAQLRAEQFIMYSASLRSVVNDAVVRSCLAAGFYPHCAHEIGEASIQVALVAAGLGVALAPASVQAIPLEGVVFLPVPDAECVELALAWRADDESPLLRNLLTALAANDVFICRDIDAIDDTEETREDHAS</sequence>
<evidence type="ECO:0000256" key="3">
    <source>
        <dbReference type="ARBA" id="ARBA00023125"/>
    </source>
</evidence>
<dbReference type="Gene3D" id="1.10.10.10">
    <property type="entry name" value="Winged helix-like DNA-binding domain superfamily/Winged helix DNA-binding domain"/>
    <property type="match status" value="1"/>
</dbReference>
<dbReference type="GO" id="GO:0003700">
    <property type="term" value="F:DNA-binding transcription factor activity"/>
    <property type="evidence" value="ECO:0007669"/>
    <property type="project" value="InterPro"/>
</dbReference>
<dbReference type="Gene3D" id="3.40.190.10">
    <property type="entry name" value="Periplasmic binding protein-like II"/>
    <property type="match status" value="2"/>
</dbReference>
<dbReference type="Pfam" id="PF03466">
    <property type="entry name" value="LysR_substrate"/>
    <property type="match status" value="1"/>
</dbReference>
<dbReference type="PROSITE" id="PS50931">
    <property type="entry name" value="HTH_LYSR"/>
    <property type="match status" value="1"/>
</dbReference>
<comment type="similarity">
    <text evidence="1">Belongs to the LysR transcriptional regulatory family.</text>
</comment>
<dbReference type="InterPro" id="IPR000847">
    <property type="entry name" value="LysR_HTH_N"/>
</dbReference>
<evidence type="ECO:0000259" key="5">
    <source>
        <dbReference type="PROSITE" id="PS50931"/>
    </source>
</evidence>
<evidence type="ECO:0000313" key="6">
    <source>
        <dbReference type="EMBL" id="MBB5159801.1"/>
    </source>
</evidence>
<dbReference type="RefSeq" id="WP_184732786.1">
    <property type="nucleotide sequence ID" value="NZ_JACHIW010000003.1"/>
</dbReference>
<gene>
    <name evidence="6" type="ORF">BJ970_007401</name>
</gene>
<evidence type="ECO:0000256" key="1">
    <source>
        <dbReference type="ARBA" id="ARBA00009437"/>
    </source>
</evidence>
<dbReference type="CDD" id="cd08414">
    <property type="entry name" value="PBP2_LTTR_aromatics_like"/>
    <property type="match status" value="1"/>
</dbReference>
<comment type="caution">
    <text evidence="6">The sequence shown here is derived from an EMBL/GenBank/DDBJ whole genome shotgun (WGS) entry which is preliminary data.</text>
</comment>
<evidence type="ECO:0000256" key="4">
    <source>
        <dbReference type="ARBA" id="ARBA00023163"/>
    </source>
</evidence>
<dbReference type="InterPro" id="IPR005119">
    <property type="entry name" value="LysR_subst-bd"/>
</dbReference>
<dbReference type="FunFam" id="1.10.10.10:FF:000001">
    <property type="entry name" value="LysR family transcriptional regulator"/>
    <property type="match status" value="1"/>
</dbReference>
<evidence type="ECO:0000256" key="2">
    <source>
        <dbReference type="ARBA" id="ARBA00023015"/>
    </source>
</evidence>
<organism evidence="6 7">
    <name type="scientific">Saccharopolyspora phatthalungensis</name>
    <dbReference type="NCBI Taxonomy" id="664693"/>
    <lineage>
        <taxon>Bacteria</taxon>
        <taxon>Bacillati</taxon>
        <taxon>Actinomycetota</taxon>
        <taxon>Actinomycetes</taxon>
        <taxon>Pseudonocardiales</taxon>
        <taxon>Pseudonocardiaceae</taxon>
        <taxon>Saccharopolyspora</taxon>
    </lineage>
</organism>
<protein>
    <submittedName>
        <fullName evidence="6">DNA-binding transcriptional LysR family regulator</fullName>
    </submittedName>
</protein>
<proteinExistence type="inferred from homology"/>
<keyword evidence="3 6" id="KW-0238">DNA-binding</keyword>
<evidence type="ECO:0000313" key="7">
    <source>
        <dbReference type="Proteomes" id="UP000584374"/>
    </source>
</evidence>
<dbReference type="Pfam" id="PF00126">
    <property type="entry name" value="HTH_1"/>
    <property type="match status" value="1"/>
</dbReference>
<keyword evidence="2" id="KW-0805">Transcription regulation</keyword>
<dbReference type="SUPFAM" id="SSF46785">
    <property type="entry name" value="Winged helix' DNA-binding domain"/>
    <property type="match status" value="1"/>
</dbReference>
<dbReference type="EMBL" id="JACHIW010000003">
    <property type="protein sequence ID" value="MBB5159801.1"/>
    <property type="molecule type" value="Genomic_DNA"/>
</dbReference>
<name>A0A840QHV1_9PSEU</name>
<accession>A0A840QHV1</accession>
<feature type="domain" description="HTH lysR-type" evidence="5">
    <location>
        <begin position="1"/>
        <end position="58"/>
    </location>
</feature>
<dbReference type="Proteomes" id="UP000584374">
    <property type="component" value="Unassembled WGS sequence"/>
</dbReference>